<accession>A0ACB8B825</accession>
<dbReference type="Proteomes" id="UP000790709">
    <property type="component" value="Unassembled WGS sequence"/>
</dbReference>
<reference evidence="1" key="1">
    <citation type="journal article" date="2021" name="New Phytol.">
        <title>Evolutionary innovations through gain and loss of genes in the ectomycorrhizal Boletales.</title>
        <authorList>
            <person name="Wu G."/>
            <person name="Miyauchi S."/>
            <person name="Morin E."/>
            <person name="Kuo A."/>
            <person name="Drula E."/>
            <person name="Varga T."/>
            <person name="Kohler A."/>
            <person name="Feng B."/>
            <person name="Cao Y."/>
            <person name="Lipzen A."/>
            <person name="Daum C."/>
            <person name="Hundley H."/>
            <person name="Pangilinan J."/>
            <person name="Johnson J."/>
            <person name="Barry K."/>
            <person name="LaButti K."/>
            <person name="Ng V."/>
            <person name="Ahrendt S."/>
            <person name="Min B."/>
            <person name="Choi I.G."/>
            <person name="Park H."/>
            <person name="Plett J.M."/>
            <person name="Magnuson J."/>
            <person name="Spatafora J.W."/>
            <person name="Nagy L.G."/>
            <person name="Henrissat B."/>
            <person name="Grigoriev I.V."/>
            <person name="Yang Z.L."/>
            <person name="Xu J."/>
            <person name="Martin F.M."/>
        </authorList>
    </citation>
    <scope>NUCLEOTIDE SEQUENCE</scope>
    <source>
        <strain evidence="1">KUC20120723A-06</strain>
    </source>
</reference>
<keyword evidence="2" id="KW-1185">Reference proteome</keyword>
<organism evidence="1 2">
    <name type="scientific">Leucogyrophana mollusca</name>
    <dbReference type="NCBI Taxonomy" id="85980"/>
    <lineage>
        <taxon>Eukaryota</taxon>
        <taxon>Fungi</taxon>
        <taxon>Dikarya</taxon>
        <taxon>Basidiomycota</taxon>
        <taxon>Agaricomycotina</taxon>
        <taxon>Agaricomycetes</taxon>
        <taxon>Agaricomycetidae</taxon>
        <taxon>Boletales</taxon>
        <taxon>Boletales incertae sedis</taxon>
        <taxon>Leucogyrophana</taxon>
    </lineage>
</organism>
<comment type="caution">
    <text evidence="1">The sequence shown here is derived from an EMBL/GenBank/DDBJ whole genome shotgun (WGS) entry which is preliminary data.</text>
</comment>
<name>A0ACB8B825_9AGAM</name>
<gene>
    <name evidence="1" type="ORF">BV22DRAFT_1019032</name>
</gene>
<dbReference type="EMBL" id="MU266518">
    <property type="protein sequence ID" value="KAH7921624.1"/>
    <property type="molecule type" value="Genomic_DNA"/>
</dbReference>
<sequence length="390" mass="43581">MPSQELPPLSQLKFNPDGLSVWRMLLAAEAFALNNSPTRYNDLVIGVRVVGFFLKDFWDHSHLGFGSTPYRRLVLAISSCNAMGNHPPGSLQQVQDRNEAIIALGLRLRNYLMRLFRSNTWPTPPSSTRSPYPSFEVHKSEMIKAMPKADKTKKEVREQALERDGYACMITGLFDYASARRFPEVREKAESGRGIAMTQCAHLFSESAQSSNDPVIEYATTSFAMLSLFGLDEQVRRLLGGQVNSLHNVFTMTTQMHLSFDQYELWLEEVPGMTNTYDVCSYDDVFFKYCEKPPRRVTFQVDPAVVAECEEAGISPPDLPDRTLIAIRSACARVAHLSGAAEQMDQVQQDTEATTVMANDGSTADLLSSLLLQHIECGAKQGIESYLRGT</sequence>
<evidence type="ECO:0000313" key="1">
    <source>
        <dbReference type="EMBL" id="KAH7921624.1"/>
    </source>
</evidence>
<protein>
    <submittedName>
        <fullName evidence="1">Uncharacterized protein</fullName>
    </submittedName>
</protein>
<evidence type="ECO:0000313" key="2">
    <source>
        <dbReference type="Proteomes" id="UP000790709"/>
    </source>
</evidence>
<proteinExistence type="predicted"/>